<reference evidence="4" key="1">
    <citation type="submission" date="2016-10" db="EMBL/GenBank/DDBJ databases">
        <title>The complete genome sequence of the rumen bacterium Butyrivibrio hungatei MB2003.</title>
        <authorList>
            <person name="Palevich N."/>
            <person name="Kelly W.J."/>
            <person name="Leahy S.C."/>
            <person name="Altermann E."/>
            <person name="Rakonjac J."/>
            <person name="Attwood G.T."/>
        </authorList>
    </citation>
    <scope>NUCLEOTIDE SEQUENCE [LARGE SCALE GENOMIC DNA]</scope>
    <source>
        <strain evidence="4">MB2003</strain>
    </source>
</reference>
<dbReference type="InterPro" id="IPR001387">
    <property type="entry name" value="Cro/C1-type_HTH"/>
</dbReference>
<evidence type="ECO:0000259" key="2">
    <source>
        <dbReference type="PROSITE" id="PS50943"/>
    </source>
</evidence>
<evidence type="ECO:0000313" key="4">
    <source>
        <dbReference type="Proteomes" id="UP000179284"/>
    </source>
</evidence>
<dbReference type="InterPro" id="IPR010982">
    <property type="entry name" value="Lambda_DNA-bd_dom_sf"/>
</dbReference>
<feature type="domain" description="HTH cro/C1-type" evidence="2">
    <location>
        <begin position="11"/>
        <end position="65"/>
    </location>
</feature>
<dbReference type="EMBL" id="CP017831">
    <property type="protein sequence ID" value="AOZ97764.1"/>
    <property type="molecule type" value="Genomic_DNA"/>
</dbReference>
<proteinExistence type="predicted"/>
<dbReference type="Proteomes" id="UP000179284">
    <property type="component" value="Chromosome I"/>
</dbReference>
<keyword evidence="4" id="KW-1185">Reference proteome</keyword>
<dbReference type="Gene3D" id="1.10.260.40">
    <property type="entry name" value="lambda repressor-like DNA-binding domains"/>
    <property type="match status" value="1"/>
</dbReference>
<organism evidence="3 4">
    <name type="scientific">Butyrivibrio hungatei</name>
    <dbReference type="NCBI Taxonomy" id="185008"/>
    <lineage>
        <taxon>Bacteria</taxon>
        <taxon>Bacillati</taxon>
        <taxon>Bacillota</taxon>
        <taxon>Clostridia</taxon>
        <taxon>Lachnospirales</taxon>
        <taxon>Lachnospiraceae</taxon>
        <taxon>Butyrivibrio</taxon>
    </lineage>
</organism>
<keyword evidence="1" id="KW-0238">DNA-binding</keyword>
<dbReference type="CDD" id="cd00093">
    <property type="entry name" value="HTH_XRE"/>
    <property type="match status" value="1"/>
</dbReference>
<dbReference type="GO" id="GO:0003677">
    <property type="term" value="F:DNA binding"/>
    <property type="evidence" value="ECO:0007669"/>
    <property type="project" value="UniProtKB-KW"/>
</dbReference>
<evidence type="ECO:0000256" key="1">
    <source>
        <dbReference type="ARBA" id="ARBA00023125"/>
    </source>
</evidence>
<dbReference type="AlphaFoldDB" id="A0A1D9P606"/>
<gene>
    <name evidence="3" type="ORF">bhn_I2732</name>
</gene>
<dbReference type="OrthoDB" id="9801008at2"/>
<sequence>MLDMKSIGKKIKDARTKKNMTQLELADIVGVSYQAVSNWERGNTMPDITKLPDIAKALELNIADLLGDNEAANAVNKVTSDDDTPLSASEIAEIAPILPPQVITDNVKKTSEQAPLNIEVLLELAPFLDDEYLDGLVLNSEITNIDDIVELAPFISDFALDKLVERANPDNLEDLIELAPFLSRNALDLVVDKAIANGSTSDLVAFAPFLEKKSMKKIVDCLLHSNNPKDISSFAPFL</sequence>
<evidence type="ECO:0000313" key="3">
    <source>
        <dbReference type="EMBL" id="AOZ97764.1"/>
    </source>
</evidence>
<dbReference type="SMART" id="SM00530">
    <property type="entry name" value="HTH_XRE"/>
    <property type="match status" value="1"/>
</dbReference>
<protein>
    <submittedName>
        <fullName evidence="3">HTH domain-containing protein</fullName>
    </submittedName>
</protein>
<dbReference type="KEGG" id="bhu:bhn_I2732"/>
<dbReference type="PROSITE" id="PS50943">
    <property type="entry name" value="HTH_CROC1"/>
    <property type="match status" value="1"/>
</dbReference>
<dbReference type="Pfam" id="PF01381">
    <property type="entry name" value="HTH_3"/>
    <property type="match status" value="1"/>
</dbReference>
<dbReference type="RefSeq" id="WP_071177335.1">
    <property type="nucleotide sequence ID" value="NZ_CP017831.1"/>
</dbReference>
<dbReference type="PANTHER" id="PTHR46558:SF11">
    <property type="entry name" value="HTH-TYPE TRANSCRIPTIONAL REGULATOR XRE"/>
    <property type="match status" value="1"/>
</dbReference>
<accession>A0A1D9P606</accession>
<name>A0A1D9P606_9FIRM</name>
<dbReference type="PANTHER" id="PTHR46558">
    <property type="entry name" value="TRACRIPTIONAL REGULATORY PROTEIN-RELATED-RELATED"/>
    <property type="match status" value="1"/>
</dbReference>
<dbReference type="SUPFAM" id="SSF47413">
    <property type="entry name" value="lambda repressor-like DNA-binding domains"/>
    <property type="match status" value="1"/>
</dbReference>